<sequence length="128" mass="14369">MGTIMVMAMLMCLRISRQVFWDFSDLLGWWHSRTPSMDRKWTHGPFCRSVSQVTDRSSCPWIDAPKAQLQSRTTVDQHGPSFNPRSVGLTVDRSFTPSCMLSTLQVLTHTCATSSRDVGSGSQHPDHA</sequence>
<proteinExistence type="predicted"/>
<dbReference type="EMBL" id="CP133617">
    <property type="protein sequence ID" value="WMV34819.1"/>
    <property type="molecule type" value="Genomic_DNA"/>
</dbReference>
<evidence type="ECO:0000256" key="1">
    <source>
        <dbReference type="SAM" id="SignalP"/>
    </source>
</evidence>
<organism evidence="2 3">
    <name type="scientific">Solanum verrucosum</name>
    <dbReference type="NCBI Taxonomy" id="315347"/>
    <lineage>
        <taxon>Eukaryota</taxon>
        <taxon>Viridiplantae</taxon>
        <taxon>Streptophyta</taxon>
        <taxon>Embryophyta</taxon>
        <taxon>Tracheophyta</taxon>
        <taxon>Spermatophyta</taxon>
        <taxon>Magnoliopsida</taxon>
        <taxon>eudicotyledons</taxon>
        <taxon>Gunneridae</taxon>
        <taxon>Pentapetalae</taxon>
        <taxon>asterids</taxon>
        <taxon>lamiids</taxon>
        <taxon>Solanales</taxon>
        <taxon>Solanaceae</taxon>
        <taxon>Solanoideae</taxon>
        <taxon>Solaneae</taxon>
        <taxon>Solanum</taxon>
    </lineage>
</organism>
<keyword evidence="1" id="KW-0732">Signal</keyword>
<feature type="signal peptide" evidence="1">
    <location>
        <begin position="1"/>
        <end position="21"/>
    </location>
</feature>
<evidence type="ECO:0000313" key="3">
    <source>
        <dbReference type="Proteomes" id="UP001234989"/>
    </source>
</evidence>
<dbReference type="AlphaFoldDB" id="A0AAF0RAY8"/>
<protein>
    <recommendedName>
        <fullName evidence="4">Secreted protein</fullName>
    </recommendedName>
</protein>
<dbReference type="Proteomes" id="UP001234989">
    <property type="component" value="Chromosome 6"/>
</dbReference>
<accession>A0AAF0RAY8</accession>
<evidence type="ECO:0000313" key="2">
    <source>
        <dbReference type="EMBL" id="WMV34819.1"/>
    </source>
</evidence>
<evidence type="ECO:0008006" key="4">
    <source>
        <dbReference type="Google" id="ProtNLM"/>
    </source>
</evidence>
<reference evidence="2" key="1">
    <citation type="submission" date="2023-08" db="EMBL/GenBank/DDBJ databases">
        <title>A de novo genome assembly of Solanum verrucosum Schlechtendal, a Mexican diploid species geographically isolated from the other diploid A-genome species in potato relatives.</title>
        <authorList>
            <person name="Hosaka K."/>
        </authorList>
    </citation>
    <scope>NUCLEOTIDE SEQUENCE</scope>
    <source>
        <tissue evidence="2">Young leaves</tissue>
    </source>
</reference>
<name>A0AAF0RAY8_SOLVR</name>
<keyword evidence="3" id="KW-1185">Reference proteome</keyword>
<gene>
    <name evidence="2" type="ORF">MTR67_028204</name>
</gene>
<feature type="chain" id="PRO_5042058550" description="Secreted protein" evidence="1">
    <location>
        <begin position="22"/>
        <end position="128"/>
    </location>
</feature>